<evidence type="ECO:0000313" key="2">
    <source>
        <dbReference type="Proteomes" id="UP000015454"/>
    </source>
</evidence>
<protein>
    <submittedName>
        <fullName evidence="1">Uncharacterized protein</fullName>
    </submittedName>
</protein>
<sequence length="45" mass="5302">MPLRKIKSIKGLILIEFLTFRPLLFVQFLNKILDTCLLRNLLDSI</sequence>
<organism evidence="1 2">
    <name type="scientific">Leptospira broomii serovar Hurstbridge str. 5399</name>
    <dbReference type="NCBI Taxonomy" id="1049789"/>
    <lineage>
        <taxon>Bacteria</taxon>
        <taxon>Pseudomonadati</taxon>
        <taxon>Spirochaetota</taxon>
        <taxon>Spirochaetia</taxon>
        <taxon>Leptospirales</taxon>
        <taxon>Leptospiraceae</taxon>
        <taxon>Leptospira</taxon>
    </lineage>
</organism>
<evidence type="ECO:0000313" key="1">
    <source>
        <dbReference type="EMBL" id="EQA46674.1"/>
    </source>
</evidence>
<dbReference type="AlphaFoldDB" id="T0GIM4"/>
<gene>
    <name evidence="1" type="ORF">LEP1GSC050_0870</name>
</gene>
<keyword evidence="2" id="KW-1185">Reference proteome</keyword>
<dbReference type="Proteomes" id="UP000015454">
    <property type="component" value="Unassembled WGS sequence"/>
</dbReference>
<accession>T0GIM4</accession>
<reference evidence="1" key="1">
    <citation type="submission" date="2013-05" db="EMBL/GenBank/DDBJ databases">
        <authorList>
            <person name="Harkins D.M."/>
            <person name="Durkin A.S."/>
            <person name="Brinkac L.M."/>
            <person name="Haft D.H."/>
            <person name="Selengut J.D."/>
            <person name="Sanka R."/>
            <person name="DePew J."/>
            <person name="Purushe J."/>
            <person name="Hartskeerl R.A."/>
            <person name="Ahmed A."/>
            <person name="van der Linden H."/>
            <person name="Goris M.G.A."/>
            <person name="Vinetz J.M."/>
            <person name="Sutton G.G."/>
            <person name="Nierman W.C."/>
            <person name="Fouts D.E."/>
        </authorList>
    </citation>
    <scope>NUCLEOTIDE SEQUENCE [LARGE SCALE GENOMIC DNA]</scope>
    <source>
        <strain evidence="1">5399</strain>
    </source>
</reference>
<comment type="caution">
    <text evidence="1">The sequence shown here is derived from an EMBL/GenBank/DDBJ whole genome shotgun (WGS) entry which is preliminary data.</text>
</comment>
<name>T0GIM4_9LEPT</name>
<dbReference type="EMBL" id="AHMO02000004">
    <property type="protein sequence ID" value="EQA46674.1"/>
    <property type="molecule type" value="Genomic_DNA"/>
</dbReference>
<dbReference type="STRING" id="1049789.LEP1GSC050_0870"/>
<proteinExistence type="predicted"/>